<proteinExistence type="predicted"/>
<dbReference type="RefSeq" id="XP_029812302.1">
    <property type="nucleotide sequence ID" value="XM_029956442.1"/>
</dbReference>
<evidence type="ECO:0000256" key="10">
    <source>
        <dbReference type="ARBA" id="ARBA00031590"/>
    </source>
</evidence>
<comment type="subcellular location">
    <subcellularLocation>
        <location evidence="1">Cell membrane</location>
        <topology evidence="1">Lipid-anchor</topology>
        <topology evidence="1">GPI-anchor</topology>
    </subcellularLocation>
</comment>
<evidence type="ECO:0000256" key="8">
    <source>
        <dbReference type="ARBA" id="ARBA00023288"/>
    </source>
</evidence>
<evidence type="ECO:0000259" key="13">
    <source>
        <dbReference type="SMART" id="SM00134"/>
    </source>
</evidence>
<dbReference type="Ensembl" id="ENSSSUT00005033353.1">
    <property type="protein sequence ID" value="ENSSSUP00005029227.1"/>
    <property type="gene ID" value="ENSSSUG00005018878.1"/>
</dbReference>
<dbReference type="GO" id="GO:0001971">
    <property type="term" value="P:negative regulation of activation of membrane attack complex"/>
    <property type="evidence" value="ECO:0007669"/>
    <property type="project" value="TreeGrafter"/>
</dbReference>
<dbReference type="Gene3D" id="2.10.60.10">
    <property type="entry name" value="CD59"/>
    <property type="match status" value="1"/>
</dbReference>
<dbReference type="RefSeq" id="XP_029812301.1">
    <property type="nucleotide sequence ID" value="XM_029956441.1"/>
</dbReference>
<dbReference type="RefSeq" id="XP_029812299.1">
    <property type="nucleotide sequence ID" value="XM_029956439.1"/>
</dbReference>
<evidence type="ECO:0000256" key="1">
    <source>
        <dbReference type="ARBA" id="ARBA00004609"/>
    </source>
</evidence>
<dbReference type="OMA" id="CEYSRLA"/>
<accession>A0A673V6L7</accession>
<evidence type="ECO:0000256" key="9">
    <source>
        <dbReference type="ARBA" id="ARBA00029920"/>
    </source>
</evidence>
<feature type="domain" description="UPAR/Ly6" evidence="13">
    <location>
        <begin position="29"/>
        <end position="113"/>
    </location>
</feature>
<dbReference type="InterPro" id="IPR045860">
    <property type="entry name" value="Snake_toxin-like_sf"/>
</dbReference>
<dbReference type="InterPro" id="IPR016054">
    <property type="entry name" value="LY6_UPA_recep-like"/>
</dbReference>
<dbReference type="SUPFAM" id="SSF57302">
    <property type="entry name" value="Snake toxin-like"/>
    <property type="match status" value="1"/>
</dbReference>
<dbReference type="SMART" id="SM00134">
    <property type="entry name" value="LU"/>
    <property type="match status" value="1"/>
</dbReference>
<dbReference type="OrthoDB" id="10011411at2759"/>
<dbReference type="Pfam" id="PF25152">
    <property type="entry name" value="CD59"/>
    <property type="match status" value="1"/>
</dbReference>
<dbReference type="AlphaFoldDB" id="A0A673V6L7"/>
<keyword evidence="4 12" id="KW-0732">Signal</keyword>
<feature type="chain" id="PRO_5025532164" description="MAC-inhibitory protein" evidence="12">
    <location>
        <begin position="29"/>
        <end position="127"/>
    </location>
</feature>
<name>A0A673V6L7_SURSU</name>
<dbReference type="CDD" id="cd23554">
    <property type="entry name" value="TFP_LU_ECD_CD59"/>
    <property type="match status" value="1"/>
</dbReference>
<evidence type="ECO:0000256" key="12">
    <source>
        <dbReference type="SAM" id="SignalP"/>
    </source>
</evidence>
<dbReference type="GO" id="GO:0001848">
    <property type="term" value="F:complement binding"/>
    <property type="evidence" value="ECO:0007669"/>
    <property type="project" value="TreeGrafter"/>
</dbReference>
<evidence type="ECO:0000256" key="6">
    <source>
        <dbReference type="ARBA" id="ARBA00023157"/>
    </source>
</evidence>
<dbReference type="RefSeq" id="XP_029812300.1">
    <property type="nucleotide sequence ID" value="XM_029956440.1"/>
</dbReference>
<evidence type="ECO:0000256" key="7">
    <source>
        <dbReference type="ARBA" id="ARBA00023180"/>
    </source>
</evidence>
<dbReference type="Proteomes" id="UP000472268">
    <property type="component" value="Chromosome 11"/>
</dbReference>
<dbReference type="GeneID" id="115306179"/>
<evidence type="ECO:0000256" key="4">
    <source>
        <dbReference type="ARBA" id="ARBA00022729"/>
    </source>
</evidence>
<reference evidence="14 15" key="1">
    <citation type="submission" date="2019-05" db="EMBL/GenBank/DDBJ databases">
        <title>A Chromosome-scale Meerkat (S. suricatta) Genome Assembly.</title>
        <authorList>
            <person name="Dudchenko O."/>
            <person name="Lieberman Aiden E."/>
            <person name="Tung J."/>
            <person name="Barreiro L.B."/>
            <person name="Clutton-Brock T.H."/>
        </authorList>
    </citation>
    <scope>NUCLEOTIDE SEQUENCE [LARGE SCALE GENOMIC DNA]</scope>
</reference>
<evidence type="ECO:0000313" key="15">
    <source>
        <dbReference type="Proteomes" id="UP000472268"/>
    </source>
</evidence>
<reference evidence="14" key="2">
    <citation type="submission" date="2025-08" db="UniProtKB">
        <authorList>
            <consortium name="Ensembl"/>
        </authorList>
    </citation>
    <scope>IDENTIFICATION</scope>
</reference>
<organism evidence="14 15">
    <name type="scientific">Suricata suricatta</name>
    <name type="common">Meerkat</name>
    <dbReference type="NCBI Taxonomy" id="37032"/>
    <lineage>
        <taxon>Eukaryota</taxon>
        <taxon>Metazoa</taxon>
        <taxon>Chordata</taxon>
        <taxon>Craniata</taxon>
        <taxon>Vertebrata</taxon>
        <taxon>Euteleostomi</taxon>
        <taxon>Mammalia</taxon>
        <taxon>Eutheria</taxon>
        <taxon>Laurasiatheria</taxon>
        <taxon>Carnivora</taxon>
        <taxon>Feliformia</taxon>
        <taxon>Herpestidae</taxon>
        <taxon>Suricata</taxon>
    </lineage>
</organism>
<reference evidence="14" key="3">
    <citation type="submission" date="2025-09" db="UniProtKB">
        <authorList>
            <consortium name="Ensembl"/>
        </authorList>
    </citation>
    <scope>IDENTIFICATION</scope>
</reference>
<evidence type="ECO:0000256" key="3">
    <source>
        <dbReference type="ARBA" id="ARBA00022622"/>
    </source>
</evidence>
<keyword evidence="8" id="KW-0449">Lipoprotein</keyword>
<dbReference type="GO" id="GO:0098552">
    <property type="term" value="C:side of membrane"/>
    <property type="evidence" value="ECO:0007669"/>
    <property type="project" value="UniProtKB-KW"/>
</dbReference>
<keyword evidence="7" id="KW-0325">Glycoprotein</keyword>
<dbReference type="CTD" id="966"/>
<evidence type="ECO:0000256" key="11">
    <source>
        <dbReference type="ARBA" id="ARBA00031867"/>
    </source>
</evidence>
<dbReference type="PANTHER" id="PTHR10036">
    <property type="entry name" value="CD59 GLYCOPROTEIN"/>
    <property type="match status" value="1"/>
</dbReference>
<keyword evidence="6" id="KW-1015">Disulfide bond</keyword>
<gene>
    <name evidence="14" type="primary">CD59</name>
</gene>
<protein>
    <recommendedName>
        <fullName evidence="10">MAC-inhibitory protein</fullName>
    </recommendedName>
    <alternativeName>
        <fullName evidence="11">Membrane attack complex inhibition factor</fullName>
    </alternativeName>
    <alternativeName>
        <fullName evidence="9">Protectin</fullName>
    </alternativeName>
</protein>
<dbReference type="GO" id="GO:0005886">
    <property type="term" value="C:plasma membrane"/>
    <property type="evidence" value="ECO:0007669"/>
    <property type="project" value="UniProtKB-SubCell"/>
</dbReference>
<evidence type="ECO:0000256" key="2">
    <source>
        <dbReference type="ARBA" id="ARBA00011481"/>
    </source>
</evidence>
<comment type="subunit">
    <text evidence="2">Interacts with T-cell surface antigen CD2.</text>
</comment>
<keyword evidence="15" id="KW-1185">Reference proteome</keyword>
<evidence type="ECO:0000313" key="14">
    <source>
        <dbReference type="Ensembl" id="ENSSSUP00005029227.1"/>
    </source>
</evidence>
<evidence type="ECO:0000256" key="5">
    <source>
        <dbReference type="ARBA" id="ARBA00023136"/>
    </source>
</evidence>
<dbReference type="PANTHER" id="PTHR10036:SF24">
    <property type="entry name" value="CD59 GLYCOPROTEIN"/>
    <property type="match status" value="1"/>
</dbReference>
<feature type="signal peptide" evidence="12">
    <location>
        <begin position="1"/>
        <end position="28"/>
    </location>
</feature>
<keyword evidence="3" id="KW-0336">GPI-anchor</keyword>
<keyword evidence="5" id="KW-0472">Membrane</keyword>
<dbReference type="InterPro" id="IPR056949">
    <property type="entry name" value="CD59"/>
</dbReference>
<sequence>MLTMQNHGGFVLPVLLLLLVVLCHSGHSLMCYNCMSLVNKNCTKTSTCPSNFDACVFVEAEPKAYYYQCWKYSDCSFERIALSLGLQKLQYRCCQHDLCNGNPGASGSGKMALLVTPLLAAAWTLRL</sequence>